<evidence type="ECO:0000256" key="2">
    <source>
        <dbReference type="ARBA" id="ARBA00007756"/>
    </source>
</evidence>
<evidence type="ECO:0000256" key="6">
    <source>
        <dbReference type="ARBA" id="ARBA00023136"/>
    </source>
</evidence>
<feature type="transmembrane region" description="Helical" evidence="9">
    <location>
        <begin position="173"/>
        <end position="198"/>
    </location>
</feature>
<evidence type="ECO:0000256" key="8">
    <source>
        <dbReference type="SAM" id="MobiDB-lite"/>
    </source>
</evidence>
<evidence type="ECO:0000313" key="10">
    <source>
        <dbReference type="EMBL" id="RAR14529.1"/>
    </source>
</evidence>
<comment type="caution">
    <text evidence="10">The sequence shown here is derived from an EMBL/GenBank/DDBJ whole genome shotgun (WGS) entry which is preliminary data.</text>
</comment>
<dbReference type="GO" id="GO:1990131">
    <property type="term" value="C:Gtr1-Gtr2 GTPase complex"/>
    <property type="evidence" value="ECO:0007669"/>
    <property type="project" value="TreeGrafter"/>
</dbReference>
<comment type="similarity">
    <text evidence="2">Belongs to the GTR/RAG GTP-binding protein family.</text>
</comment>
<accession>A0A364NB36</accession>
<comment type="catalytic activity">
    <reaction evidence="7">
        <text>GTP + H2O = GDP + phosphate + H(+)</text>
        <dbReference type="Rhea" id="RHEA:19669"/>
        <dbReference type="ChEBI" id="CHEBI:15377"/>
        <dbReference type="ChEBI" id="CHEBI:15378"/>
        <dbReference type="ChEBI" id="CHEBI:37565"/>
        <dbReference type="ChEBI" id="CHEBI:43474"/>
        <dbReference type="ChEBI" id="CHEBI:58189"/>
    </reaction>
    <physiologicalReaction direction="left-to-right" evidence="7">
        <dbReference type="Rhea" id="RHEA:19670"/>
    </physiologicalReaction>
</comment>
<dbReference type="GO" id="GO:0000329">
    <property type="term" value="C:fungal-type vacuole membrane"/>
    <property type="evidence" value="ECO:0007669"/>
    <property type="project" value="TreeGrafter"/>
</dbReference>
<keyword evidence="9" id="KW-1133">Transmembrane helix</keyword>
<dbReference type="GO" id="GO:0012505">
    <property type="term" value="C:endomembrane system"/>
    <property type="evidence" value="ECO:0007669"/>
    <property type="project" value="UniProtKB-SubCell"/>
</dbReference>
<keyword evidence="11" id="KW-1185">Reference proteome</keyword>
<dbReference type="FunFam" id="3.30.450.190:FF:000005">
    <property type="entry name" value="Gtr1 g domain containing protein"/>
    <property type="match status" value="1"/>
</dbReference>
<dbReference type="Gene3D" id="3.40.50.300">
    <property type="entry name" value="P-loop containing nucleotide triphosphate hydrolases"/>
    <property type="match status" value="1"/>
</dbReference>
<evidence type="ECO:0000256" key="5">
    <source>
        <dbReference type="ARBA" id="ARBA00023134"/>
    </source>
</evidence>
<comment type="subcellular location">
    <subcellularLocation>
        <location evidence="1">Endomembrane system</location>
    </subcellularLocation>
</comment>
<reference evidence="11" key="1">
    <citation type="submission" date="2018-05" db="EMBL/GenBank/DDBJ databases">
        <title>Draft genome sequence of Stemphylium lycopersici strain CIDEFI 213.</title>
        <authorList>
            <person name="Medina R."/>
            <person name="Franco M.E.E."/>
            <person name="Lucentini C.G."/>
            <person name="Saparrat M.C.N."/>
            <person name="Balatti P.A."/>
        </authorList>
    </citation>
    <scope>NUCLEOTIDE SEQUENCE [LARGE SCALE GENOMIC DNA]</scope>
    <source>
        <strain evidence="11">CIDEFI 213</strain>
    </source>
</reference>
<dbReference type="PANTHER" id="PTHR11259:SF2">
    <property type="entry name" value="GH16429P"/>
    <property type="match status" value="1"/>
</dbReference>
<dbReference type="GO" id="GO:0003924">
    <property type="term" value="F:GTPase activity"/>
    <property type="evidence" value="ECO:0007669"/>
    <property type="project" value="TreeGrafter"/>
</dbReference>
<feature type="region of interest" description="Disordered" evidence="8">
    <location>
        <begin position="415"/>
        <end position="508"/>
    </location>
</feature>
<protein>
    <submittedName>
        <fullName evidence="10">Gtr1 g domain containing protein</fullName>
    </submittedName>
</protein>
<feature type="transmembrane region" description="Helical" evidence="9">
    <location>
        <begin position="15"/>
        <end position="36"/>
    </location>
</feature>
<dbReference type="GO" id="GO:0005634">
    <property type="term" value="C:nucleus"/>
    <property type="evidence" value="ECO:0007669"/>
    <property type="project" value="TreeGrafter"/>
</dbReference>
<evidence type="ECO:0000256" key="9">
    <source>
        <dbReference type="SAM" id="Phobius"/>
    </source>
</evidence>
<evidence type="ECO:0000256" key="1">
    <source>
        <dbReference type="ARBA" id="ARBA00004308"/>
    </source>
</evidence>
<name>A0A364NB36_STELY</name>
<dbReference type="Pfam" id="PF04670">
    <property type="entry name" value="Gtr1_RagA"/>
    <property type="match status" value="1"/>
</dbReference>
<dbReference type="GO" id="GO:0005525">
    <property type="term" value="F:GTP binding"/>
    <property type="evidence" value="ECO:0007669"/>
    <property type="project" value="UniProtKB-KW"/>
</dbReference>
<dbReference type="GO" id="GO:0010507">
    <property type="term" value="P:negative regulation of autophagy"/>
    <property type="evidence" value="ECO:0007669"/>
    <property type="project" value="TreeGrafter"/>
</dbReference>
<sequence>MAPVDTDASARSNSLPIALFGGQVFLVTALTARVLLTTRRAAKSQPPSTHTRSQDPARRRHAFVFSVIALLSLISVGSFAFLWRAISYVRWAQHNNQEIPGSLWSGWYGTGEEGRWHLGDWIADIDLVREFDAVGIMKPEGFLYTSQYFVGLIAGSIFMGAEGRRRNLSNSTIASFVLLSSIGSLGYSLSLFFITILYTPLTLQREDTPLHDTLFTPYAFVYDTGIVASLITLNLFPQLVSEFGDKSMMRVGYLAMPLAFAFAPQLIPFSLGHQHVSKAAAHRSYAKVFYALSLASILVYWRVWITLLYVNRPSTRTHVWDLFANSFGRSDSPHANRLLGSISNAGQKLKHISTHPAISVTSLDVLFTAVSLLAWNFTRDLDVHAILESSVLSFLVPNHEKHVTFKEELARVMEHAEEHAGEPSSPLEATTPKRRGRPAKKANGASSSAQPASSTGPLRRSTRGKARSPSADAGSFAGHPDATYQPTEQTKRAVQAMESDGSVPESDLLSAGESTALAMFLAFFGGLGQLAAGALGAENESKSTSEEAQEDPACVAHGVELGWASGQQQARVTGIARLGPKDFHYRAHRSAATLSPNNHGAIDAARNVVRGNGQEMGQTSASSSLLKPGAQLTMDRFLQDLPNAEQPPVDFAPQYHTGRLPNSKAGDGKPRLLLMGQRRSGKSSISSVVFHKLPPSETLYLETTYRIKKESMHSFMDFQVWDLPGHLDYFDPAFDTDNIFEEIGALIWVIDAQDEYLDAIARLNMTILNLQQSYPNINVEVFVHKVDGLSDDFRGDTFRDIIQRVQDELSDHGYEQAPISFYQTSIYDHSIFEAFSKVIQKLIPQLPTLEALLNNLCGACNIEKAYLFDIMSKIYIATDTSPTDIGSYEICSDYIDVVIDVSEIYGWDRPDDGDNESETGNNDAESLITMEKKNSRYLYLREINKYLALVCIMGQDNPAEKKAIIDYNVGVFQAGLKQVFPKSDREAQVEIRDVHDVSVQ</sequence>
<dbReference type="SUPFAM" id="SSF52540">
    <property type="entry name" value="P-loop containing nucleoside triphosphate hydrolases"/>
    <property type="match status" value="1"/>
</dbReference>
<proteinExistence type="inferred from homology"/>
<feature type="transmembrane region" description="Helical" evidence="9">
    <location>
        <begin position="218"/>
        <end position="236"/>
    </location>
</feature>
<dbReference type="InterPro" id="IPR027417">
    <property type="entry name" value="P-loop_NTPase"/>
</dbReference>
<evidence type="ECO:0000256" key="3">
    <source>
        <dbReference type="ARBA" id="ARBA00022741"/>
    </source>
</evidence>
<feature type="transmembrane region" description="Helical" evidence="9">
    <location>
        <begin position="62"/>
        <end position="86"/>
    </location>
</feature>
<feature type="transmembrane region" description="Helical" evidence="9">
    <location>
        <begin position="141"/>
        <end position="161"/>
    </location>
</feature>
<keyword evidence="3" id="KW-0547">Nucleotide-binding</keyword>
<evidence type="ECO:0000256" key="4">
    <source>
        <dbReference type="ARBA" id="ARBA00022801"/>
    </source>
</evidence>
<feature type="transmembrane region" description="Helical" evidence="9">
    <location>
        <begin position="288"/>
        <end position="310"/>
    </location>
</feature>
<feature type="compositionally biased region" description="Polar residues" evidence="8">
    <location>
        <begin position="444"/>
        <end position="456"/>
    </location>
</feature>
<dbReference type="GO" id="GO:1904263">
    <property type="term" value="P:positive regulation of TORC1 signaling"/>
    <property type="evidence" value="ECO:0007669"/>
    <property type="project" value="TreeGrafter"/>
</dbReference>
<dbReference type="AlphaFoldDB" id="A0A364NB36"/>
<dbReference type="GO" id="GO:0009267">
    <property type="term" value="P:cellular response to starvation"/>
    <property type="evidence" value="ECO:0007669"/>
    <property type="project" value="TreeGrafter"/>
</dbReference>
<keyword evidence="4" id="KW-0378">Hydrolase</keyword>
<gene>
    <name evidence="10" type="ORF">DDE83_002102</name>
</gene>
<dbReference type="Proteomes" id="UP000249619">
    <property type="component" value="Unassembled WGS sequence"/>
</dbReference>
<dbReference type="InterPro" id="IPR039400">
    <property type="entry name" value="RagC/D"/>
</dbReference>
<evidence type="ECO:0000256" key="7">
    <source>
        <dbReference type="ARBA" id="ARBA00049117"/>
    </source>
</evidence>
<dbReference type="EMBL" id="QGDH01000021">
    <property type="protein sequence ID" value="RAR14529.1"/>
    <property type="molecule type" value="Genomic_DNA"/>
</dbReference>
<evidence type="ECO:0000313" key="11">
    <source>
        <dbReference type="Proteomes" id="UP000249619"/>
    </source>
</evidence>
<keyword evidence="5" id="KW-0342">GTP-binding</keyword>
<dbReference type="InterPro" id="IPR006762">
    <property type="entry name" value="Gtr1_RagA"/>
</dbReference>
<organism evidence="10 11">
    <name type="scientific">Stemphylium lycopersici</name>
    <name type="common">Tomato gray leaf spot disease fungus</name>
    <name type="synonym">Thyrospora lycopersici</name>
    <dbReference type="NCBI Taxonomy" id="183478"/>
    <lineage>
        <taxon>Eukaryota</taxon>
        <taxon>Fungi</taxon>
        <taxon>Dikarya</taxon>
        <taxon>Ascomycota</taxon>
        <taxon>Pezizomycotina</taxon>
        <taxon>Dothideomycetes</taxon>
        <taxon>Pleosporomycetidae</taxon>
        <taxon>Pleosporales</taxon>
        <taxon>Pleosporineae</taxon>
        <taxon>Pleosporaceae</taxon>
        <taxon>Stemphylium</taxon>
    </lineage>
</organism>
<keyword evidence="6 9" id="KW-0472">Membrane</keyword>
<dbReference type="FunFam" id="3.40.50.300:FF:000643">
    <property type="entry name" value="Small monomeric GTPase (Gtr2)"/>
    <property type="match status" value="1"/>
</dbReference>
<dbReference type="Gene3D" id="3.30.450.190">
    <property type="match status" value="1"/>
</dbReference>
<dbReference type="CDD" id="cd11385">
    <property type="entry name" value="RagC_like"/>
    <property type="match status" value="1"/>
</dbReference>
<keyword evidence="9" id="KW-0812">Transmembrane</keyword>
<dbReference type="STRING" id="183478.A0A364NB36"/>
<dbReference type="PANTHER" id="PTHR11259">
    <property type="entry name" value="RAS-RELATED GTP BINDING RAG/GTR YEAST"/>
    <property type="match status" value="1"/>
</dbReference>